<reference evidence="7" key="1">
    <citation type="submission" date="2023-06" db="EMBL/GenBank/DDBJ databases">
        <authorList>
            <person name="Delattre M."/>
        </authorList>
    </citation>
    <scope>NUCLEOTIDE SEQUENCE</scope>
    <source>
        <strain evidence="7">AF72</strain>
    </source>
</reference>
<dbReference type="PANTHER" id="PTHR22950">
    <property type="entry name" value="AMINO ACID TRANSPORTER"/>
    <property type="match status" value="1"/>
</dbReference>
<keyword evidence="3 5" id="KW-1133">Transmembrane helix</keyword>
<feature type="transmembrane region" description="Helical" evidence="5">
    <location>
        <begin position="174"/>
        <end position="197"/>
    </location>
</feature>
<feature type="transmembrane region" description="Helical" evidence="5">
    <location>
        <begin position="114"/>
        <end position="135"/>
    </location>
</feature>
<evidence type="ECO:0000313" key="8">
    <source>
        <dbReference type="Proteomes" id="UP001177023"/>
    </source>
</evidence>
<dbReference type="EMBL" id="CATQJA010002710">
    <property type="protein sequence ID" value="CAJ0587956.1"/>
    <property type="molecule type" value="Genomic_DNA"/>
</dbReference>
<keyword evidence="4 5" id="KW-0472">Membrane</keyword>
<keyword evidence="8" id="KW-1185">Reference proteome</keyword>
<comment type="caution">
    <text evidence="7">The sequence shown here is derived from an EMBL/GenBank/DDBJ whole genome shotgun (WGS) entry which is preliminary data.</text>
</comment>
<comment type="subcellular location">
    <subcellularLocation>
        <location evidence="1">Membrane</location>
        <topology evidence="1">Multi-pass membrane protein</topology>
    </subcellularLocation>
</comment>
<evidence type="ECO:0000313" key="7">
    <source>
        <dbReference type="EMBL" id="CAJ0587956.1"/>
    </source>
</evidence>
<evidence type="ECO:0000256" key="1">
    <source>
        <dbReference type="ARBA" id="ARBA00004141"/>
    </source>
</evidence>
<dbReference type="AlphaFoldDB" id="A0AA36DKZ1"/>
<organism evidence="7 8">
    <name type="scientific">Mesorhabditis spiculigera</name>
    <dbReference type="NCBI Taxonomy" id="96644"/>
    <lineage>
        <taxon>Eukaryota</taxon>
        <taxon>Metazoa</taxon>
        <taxon>Ecdysozoa</taxon>
        <taxon>Nematoda</taxon>
        <taxon>Chromadorea</taxon>
        <taxon>Rhabditida</taxon>
        <taxon>Rhabditina</taxon>
        <taxon>Rhabditomorpha</taxon>
        <taxon>Rhabditoidea</taxon>
        <taxon>Rhabditidae</taxon>
        <taxon>Mesorhabditinae</taxon>
        <taxon>Mesorhabditis</taxon>
    </lineage>
</organism>
<evidence type="ECO:0000256" key="5">
    <source>
        <dbReference type="SAM" id="Phobius"/>
    </source>
</evidence>
<sequence length="438" mass="49238">MEESLDERLRKVREKNSNELVGSHITLINFLRGMIGPGCFSVPLALKFAGLWTGFALIFIIGLITTINMSKLVRCSQYLCALTNTGALNYGNMTEEAFKQSFPRLQRHSLAAKLFINISLFILQLGVCSVAYIFMVDHLHEVLNHLWPNHGLTDKDLILIAFIPYCFEVSIRNFWILSAVSVVGNCFMIVALVTIFVKLVLSRNMIPELPVSTDFNGFMLAAGSILYAFEGQAVVLPIENKLKHASEMNGYTGILTTGMTLTTVTYAFCGFFGYIVYGPRVEGSITLNMPSDSSVVFAVKCLLMVIVFSGYLLQHYVIVEMYIPEMWAYLRKKGYRYRTIMAIEYANRYAILLLSMGLALAVPNLGDIISLIGVSIGMMLAMVIPPLIEWVTFLPVWLRENRRKEMWLQSAFNVFSICVGLVFMVFGLKSNIQNMTSK</sequence>
<gene>
    <name evidence="7" type="ORF">MSPICULIGERA_LOCUS25909</name>
</gene>
<evidence type="ECO:0000256" key="2">
    <source>
        <dbReference type="ARBA" id="ARBA00022692"/>
    </source>
</evidence>
<feature type="transmembrane region" description="Helical" evidence="5">
    <location>
        <begin position="340"/>
        <end position="362"/>
    </location>
</feature>
<accession>A0AA36DKZ1</accession>
<feature type="domain" description="Amino acid transporter transmembrane" evidence="6">
    <location>
        <begin position="26"/>
        <end position="428"/>
    </location>
</feature>
<protein>
    <recommendedName>
        <fullName evidence="6">Amino acid transporter transmembrane domain-containing protein</fullName>
    </recommendedName>
</protein>
<dbReference type="GO" id="GO:0015179">
    <property type="term" value="F:L-amino acid transmembrane transporter activity"/>
    <property type="evidence" value="ECO:0007669"/>
    <property type="project" value="TreeGrafter"/>
</dbReference>
<feature type="transmembrane region" description="Helical" evidence="5">
    <location>
        <begin position="250"/>
        <end position="277"/>
    </location>
</feature>
<feature type="transmembrane region" description="Helical" evidence="5">
    <location>
        <begin position="410"/>
        <end position="428"/>
    </location>
</feature>
<feature type="transmembrane region" description="Helical" evidence="5">
    <location>
        <begin position="217"/>
        <end position="238"/>
    </location>
</feature>
<name>A0AA36DKZ1_9BILA</name>
<feature type="transmembrane region" description="Helical" evidence="5">
    <location>
        <begin position="297"/>
        <end position="319"/>
    </location>
</feature>
<proteinExistence type="predicted"/>
<dbReference type="PANTHER" id="PTHR22950:SF193">
    <property type="entry name" value="AMINO ACID TRANSPORTER TRANSMEMBRANE DOMAIN-CONTAINING PROTEIN"/>
    <property type="match status" value="1"/>
</dbReference>
<feature type="transmembrane region" description="Helical" evidence="5">
    <location>
        <begin position="49"/>
        <end position="69"/>
    </location>
</feature>
<feature type="transmembrane region" description="Helical" evidence="5">
    <location>
        <begin position="21"/>
        <end position="43"/>
    </location>
</feature>
<dbReference type="InterPro" id="IPR013057">
    <property type="entry name" value="AA_transpt_TM"/>
</dbReference>
<evidence type="ECO:0000256" key="4">
    <source>
        <dbReference type="ARBA" id="ARBA00023136"/>
    </source>
</evidence>
<dbReference type="GO" id="GO:0005774">
    <property type="term" value="C:vacuolar membrane"/>
    <property type="evidence" value="ECO:0007669"/>
    <property type="project" value="TreeGrafter"/>
</dbReference>
<keyword evidence="2 5" id="KW-0812">Transmembrane</keyword>
<dbReference type="Proteomes" id="UP001177023">
    <property type="component" value="Unassembled WGS sequence"/>
</dbReference>
<dbReference type="Pfam" id="PF01490">
    <property type="entry name" value="Aa_trans"/>
    <property type="match status" value="1"/>
</dbReference>
<feature type="non-terminal residue" evidence="7">
    <location>
        <position position="1"/>
    </location>
</feature>
<evidence type="ECO:0000259" key="6">
    <source>
        <dbReference type="Pfam" id="PF01490"/>
    </source>
</evidence>
<feature type="transmembrane region" description="Helical" evidence="5">
    <location>
        <begin position="368"/>
        <end position="398"/>
    </location>
</feature>
<evidence type="ECO:0000256" key="3">
    <source>
        <dbReference type="ARBA" id="ARBA00022989"/>
    </source>
</evidence>